<dbReference type="SUPFAM" id="SSF50156">
    <property type="entry name" value="PDZ domain-like"/>
    <property type="match status" value="1"/>
</dbReference>
<evidence type="ECO:0000256" key="1">
    <source>
        <dbReference type="SAM" id="Phobius"/>
    </source>
</evidence>
<evidence type="ECO:0000259" key="2">
    <source>
        <dbReference type="PROSITE" id="PS50106"/>
    </source>
</evidence>
<comment type="caution">
    <text evidence="3">The sequence shown here is derived from an EMBL/GenBank/DDBJ whole genome shotgun (WGS) entry which is preliminary data.</text>
</comment>
<feature type="transmembrane region" description="Helical" evidence="1">
    <location>
        <begin position="97"/>
        <end position="117"/>
    </location>
</feature>
<feature type="domain" description="PDZ" evidence="2">
    <location>
        <begin position="26"/>
        <end position="78"/>
    </location>
</feature>
<dbReference type="PROSITE" id="PS50106">
    <property type="entry name" value="PDZ"/>
    <property type="match status" value="1"/>
</dbReference>
<sequence length="124" mass="14077">MDAVRYADNLRLSAGRMNFYHSLYMQVEEGSMAAAVRLRAGDEMVSVNATPLSGSRQEAICLVKGSQKTLTLVVRRYQSRTLLVFISVHPSRHMKPIFCLFLTLFLASVTFVCFPHVKRNTCFR</sequence>
<name>A0ABV0R9E7_9TELE</name>
<reference evidence="3 4" key="1">
    <citation type="submission" date="2021-06" db="EMBL/GenBank/DDBJ databases">
        <authorList>
            <person name="Palmer J.M."/>
        </authorList>
    </citation>
    <scope>NUCLEOTIDE SEQUENCE [LARGE SCALE GENOMIC DNA]</scope>
    <source>
        <strain evidence="3 4">XC_2019</strain>
        <tissue evidence="3">Muscle</tissue>
    </source>
</reference>
<dbReference type="InterPro" id="IPR027685">
    <property type="entry name" value="Shroom_fam"/>
</dbReference>
<evidence type="ECO:0000313" key="3">
    <source>
        <dbReference type="EMBL" id="MEQ2204752.1"/>
    </source>
</evidence>
<dbReference type="InterPro" id="IPR001478">
    <property type="entry name" value="PDZ"/>
</dbReference>
<evidence type="ECO:0000313" key="4">
    <source>
        <dbReference type="Proteomes" id="UP001434883"/>
    </source>
</evidence>
<dbReference type="PANTHER" id="PTHR15012:SF38">
    <property type="entry name" value="PROTEIN SHROOM2-LIKE ISOFORM X1"/>
    <property type="match status" value="1"/>
</dbReference>
<keyword evidence="1" id="KW-0472">Membrane</keyword>
<keyword evidence="1" id="KW-0812">Transmembrane</keyword>
<keyword evidence="1" id="KW-1133">Transmembrane helix</keyword>
<protein>
    <recommendedName>
        <fullName evidence="2">PDZ domain-containing protein</fullName>
    </recommendedName>
</protein>
<keyword evidence="4" id="KW-1185">Reference proteome</keyword>
<proteinExistence type="predicted"/>
<dbReference type="Proteomes" id="UP001434883">
    <property type="component" value="Unassembled WGS sequence"/>
</dbReference>
<dbReference type="Gene3D" id="2.30.42.10">
    <property type="match status" value="1"/>
</dbReference>
<organism evidence="3 4">
    <name type="scientific">Xenoophorus captivus</name>
    <dbReference type="NCBI Taxonomy" id="1517983"/>
    <lineage>
        <taxon>Eukaryota</taxon>
        <taxon>Metazoa</taxon>
        <taxon>Chordata</taxon>
        <taxon>Craniata</taxon>
        <taxon>Vertebrata</taxon>
        <taxon>Euteleostomi</taxon>
        <taxon>Actinopterygii</taxon>
        <taxon>Neopterygii</taxon>
        <taxon>Teleostei</taxon>
        <taxon>Neoteleostei</taxon>
        <taxon>Acanthomorphata</taxon>
        <taxon>Ovalentaria</taxon>
        <taxon>Atherinomorphae</taxon>
        <taxon>Cyprinodontiformes</taxon>
        <taxon>Goodeidae</taxon>
        <taxon>Xenoophorus</taxon>
    </lineage>
</organism>
<accession>A0ABV0R9E7</accession>
<dbReference type="InterPro" id="IPR036034">
    <property type="entry name" value="PDZ_sf"/>
</dbReference>
<dbReference type="EMBL" id="JAHRIN010037388">
    <property type="protein sequence ID" value="MEQ2204752.1"/>
    <property type="molecule type" value="Genomic_DNA"/>
</dbReference>
<gene>
    <name evidence="3" type="ORF">XENOCAPTIV_018053</name>
</gene>
<dbReference type="PANTHER" id="PTHR15012">
    <property type="entry name" value="APICAL PROTEIN/SHROOM-RELATED"/>
    <property type="match status" value="1"/>
</dbReference>